<accession>V6LJC8</accession>
<evidence type="ECO:0000259" key="1">
    <source>
        <dbReference type="Pfam" id="PF02252"/>
    </source>
</evidence>
<evidence type="ECO:0000313" key="2">
    <source>
        <dbReference type="EMBL" id="EST44680.1"/>
    </source>
</evidence>
<sequence>MQIPEALDFPTGSIRSSSEAKQLAKTIKNSMLPAKNLAFTAIYEHLPHLIQQIETELKSPIYAYSTQNDYYNKMMLLCSDFPSTNSLSILRMPSAQNMLIYKTAENFSNAFRKILDSILFWFQVLLPKQTSSGADHKQDVLISLTGECQKAYDRSNAVFEQITGYHNERAKVIKQLNQHQNRDFMTALILLDFKHIGLARAFINELVLNSLTLYVGINGNWDTVQSNSVKSVNEVIY</sequence>
<dbReference type="GO" id="GO:0008537">
    <property type="term" value="C:proteasome activator complex"/>
    <property type="evidence" value="ECO:0007669"/>
    <property type="project" value="InterPro"/>
</dbReference>
<dbReference type="InterPro" id="IPR036252">
    <property type="entry name" value="Proteasome_activ_sf"/>
</dbReference>
<gene>
    <name evidence="2" type="ORF">SS50377_15386</name>
    <name evidence="3" type="ORF">SS50377_25144</name>
</gene>
<reference evidence="3" key="2">
    <citation type="submission" date="2020-12" db="EMBL/GenBank/DDBJ databases">
        <title>New Spironucleus salmonicida genome in near-complete chromosomes.</title>
        <authorList>
            <person name="Xu F."/>
            <person name="Kurt Z."/>
            <person name="Jimenez-Gonzalez A."/>
            <person name="Astvaldsson A."/>
            <person name="Andersson J.O."/>
            <person name="Svard S.G."/>
        </authorList>
    </citation>
    <scope>NUCLEOTIDE SEQUENCE</scope>
    <source>
        <strain evidence="3">ATCC 50377</strain>
    </source>
</reference>
<organism evidence="2">
    <name type="scientific">Spironucleus salmonicida</name>
    <dbReference type="NCBI Taxonomy" id="348837"/>
    <lineage>
        <taxon>Eukaryota</taxon>
        <taxon>Metamonada</taxon>
        <taxon>Diplomonadida</taxon>
        <taxon>Hexamitidae</taxon>
        <taxon>Hexamitinae</taxon>
        <taxon>Spironucleus</taxon>
    </lineage>
</organism>
<keyword evidence="2" id="KW-0647">Proteasome</keyword>
<feature type="domain" description="Proteasome activator PA28 C-terminal" evidence="1">
    <location>
        <begin position="111"/>
        <end position="225"/>
    </location>
</feature>
<dbReference type="AlphaFoldDB" id="V6LJC8"/>
<dbReference type="EMBL" id="KI546113">
    <property type="protein sequence ID" value="EST44680.1"/>
    <property type="molecule type" value="Genomic_DNA"/>
</dbReference>
<keyword evidence="4" id="KW-1185">Reference proteome</keyword>
<dbReference type="InterPro" id="IPR003186">
    <property type="entry name" value="PA28_C"/>
</dbReference>
<dbReference type="Pfam" id="PF02252">
    <property type="entry name" value="PA28_C"/>
    <property type="match status" value="1"/>
</dbReference>
<evidence type="ECO:0000313" key="3">
    <source>
        <dbReference type="EMBL" id="KAH0573027.1"/>
    </source>
</evidence>
<dbReference type="EMBL" id="AUWU02000005">
    <property type="protein sequence ID" value="KAH0573027.1"/>
    <property type="molecule type" value="Genomic_DNA"/>
</dbReference>
<dbReference type="VEuPathDB" id="GiardiaDB:SS50377_25144"/>
<reference evidence="2 3" key="1">
    <citation type="journal article" date="2014" name="PLoS Genet.">
        <title>The Genome of Spironucleus salmonicida Highlights a Fish Pathogen Adapted to Fluctuating Environments.</title>
        <authorList>
            <person name="Xu F."/>
            <person name="Jerlstrom-Hultqvist J."/>
            <person name="Einarsson E."/>
            <person name="Astvaldsson A."/>
            <person name="Svard S.G."/>
            <person name="Andersson J.O."/>
        </authorList>
    </citation>
    <scope>NUCLEOTIDE SEQUENCE</scope>
    <source>
        <strain evidence="3">ATCC 50377</strain>
    </source>
</reference>
<dbReference type="InterPro" id="IPR036997">
    <property type="entry name" value="PA28_C_sf"/>
</dbReference>
<protein>
    <submittedName>
        <fullName evidence="2">Proteasome activator pa28 beta subunit-containing protein</fullName>
    </submittedName>
</protein>
<dbReference type="SUPFAM" id="SSF47216">
    <property type="entry name" value="Proteasome activator"/>
    <property type="match status" value="1"/>
</dbReference>
<dbReference type="Gene3D" id="1.20.120.180">
    <property type="entry name" value="Proteasome activator pa28, C-terminal domain"/>
    <property type="match status" value="1"/>
</dbReference>
<evidence type="ECO:0000313" key="4">
    <source>
        <dbReference type="Proteomes" id="UP000018208"/>
    </source>
</evidence>
<name>V6LJC8_9EUKA</name>
<proteinExistence type="predicted"/>
<dbReference type="Proteomes" id="UP000018208">
    <property type="component" value="Unassembled WGS sequence"/>
</dbReference>